<feature type="transmembrane region" description="Helical" evidence="7">
    <location>
        <begin position="126"/>
        <end position="145"/>
    </location>
</feature>
<keyword evidence="4 7" id="KW-0812">Transmembrane</keyword>
<dbReference type="InterPro" id="IPR006304">
    <property type="entry name" value="T3SS_SpaR/YscT"/>
</dbReference>
<evidence type="ECO:0000256" key="1">
    <source>
        <dbReference type="ARBA" id="ARBA00004651"/>
    </source>
</evidence>
<dbReference type="GO" id="GO:0005886">
    <property type="term" value="C:plasma membrane"/>
    <property type="evidence" value="ECO:0007669"/>
    <property type="project" value="UniProtKB-SubCell"/>
</dbReference>
<evidence type="ECO:0000256" key="3">
    <source>
        <dbReference type="ARBA" id="ARBA00022475"/>
    </source>
</evidence>
<evidence type="ECO:0000313" key="9">
    <source>
        <dbReference type="Proteomes" id="UP000268048"/>
    </source>
</evidence>
<feature type="transmembrane region" description="Helical" evidence="7">
    <location>
        <begin position="31"/>
        <end position="51"/>
    </location>
</feature>
<gene>
    <name evidence="8" type="ORF">C4K04_4352</name>
</gene>
<reference evidence="8 9" key="1">
    <citation type="submission" date="2018-03" db="EMBL/GenBank/DDBJ databases">
        <title>Diversity of phytobeneficial traits revealed by whole-genome analysis of worldwide-isolated phenazine-producing Pseudomonas spp.</title>
        <authorList>
            <person name="Biessy A."/>
            <person name="Novinscak A."/>
            <person name="Blom J."/>
            <person name="Leger G."/>
            <person name="Thomashow L.S."/>
            <person name="Cazorla F.M."/>
            <person name="Josic D."/>
            <person name="Filion M."/>
        </authorList>
    </citation>
    <scope>NUCLEOTIDE SEQUENCE [LARGE SCALE GENOMIC DNA]</scope>
    <source>
        <strain evidence="8 9">B25</strain>
    </source>
</reference>
<dbReference type="GO" id="GO:0006605">
    <property type="term" value="P:protein targeting"/>
    <property type="evidence" value="ECO:0007669"/>
    <property type="project" value="UniProtKB-UniRule"/>
</dbReference>
<feature type="transmembrane region" description="Helical" evidence="7">
    <location>
        <begin position="72"/>
        <end position="96"/>
    </location>
</feature>
<dbReference type="InterPro" id="IPR002010">
    <property type="entry name" value="T3SS_IM_R"/>
</dbReference>
<accession>A0A3G7TUP8</accession>
<evidence type="ECO:0000256" key="7">
    <source>
        <dbReference type="RuleBase" id="RU362072"/>
    </source>
</evidence>
<evidence type="ECO:0000256" key="6">
    <source>
        <dbReference type="ARBA" id="ARBA00023136"/>
    </source>
</evidence>
<feature type="transmembrane region" description="Helical" evidence="7">
    <location>
        <begin position="7"/>
        <end position="25"/>
    </location>
</feature>
<dbReference type="PANTHER" id="PTHR30065:SF7">
    <property type="entry name" value="SECRETION SYSTEM APPARATUS PROTEIN SSAT"/>
    <property type="match status" value="1"/>
</dbReference>
<keyword evidence="5 7" id="KW-1133">Transmembrane helix</keyword>
<dbReference type="RefSeq" id="WP_206429751.1">
    <property type="nucleotide sequence ID" value="NZ_CP027753.1"/>
</dbReference>
<protein>
    <submittedName>
        <fullName evidence="8">Type III secretion inner membrane protein (YscT,HrcT,SpaR,EscT,EpaR1)</fullName>
    </submittedName>
</protein>
<dbReference type="AlphaFoldDB" id="A0A3G7TUP8"/>
<name>A0A3G7TUP8_9PSED</name>
<evidence type="ECO:0000256" key="4">
    <source>
        <dbReference type="ARBA" id="ARBA00022692"/>
    </source>
</evidence>
<comment type="subcellular location">
    <subcellularLocation>
        <location evidence="1 7">Cell membrane</location>
        <topology evidence="1 7">Multi-pass membrane protein</topology>
    </subcellularLocation>
</comment>
<dbReference type="PANTHER" id="PTHR30065">
    <property type="entry name" value="FLAGELLAR BIOSYNTHETIC PROTEIN FLIR"/>
    <property type="match status" value="1"/>
</dbReference>
<dbReference type="Proteomes" id="UP000268048">
    <property type="component" value="Chromosome"/>
</dbReference>
<keyword evidence="3 7" id="KW-1003">Cell membrane</keyword>
<comment type="similarity">
    <text evidence="2 7">Belongs to the FliR/MopE/SpaR family.</text>
</comment>
<organism evidence="8 9">
    <name type="scientific">Pseudomonas chlororaphis</name>
    <dbReference type="NCBI Taxonomy" id="587753"/>
    <lineage>
        <taxon>Bacteria</taxon>
        <taxon>Pseudomonadati</taxon>
        <taxon>Pseudomonadota</taxon>
        <taxon>Gammaproteobacteria</taxon>
        <taxon>Pseudomonadales</taxon>
        <taxon>Pseudomonadaceae</taxon>
        <taxon>Pseudomonas</taxon>
    </lineage>
</organism>
<keyword evidence="6 7" id="KW-0472">Membrane</keyword>
<evidence type="ECO:0000313" key="8">
    <source>
        <dbReference type="EMBL" id="AZE50016.1"/>
    </source>
</evidence>
<evidence type="ECO:0000256" key="5">
    <source>
        <dbReference type="ARBA" id="ARBA00022989"/>
    </source>
</evidence>
<dbReference type="EMBL" id="CP027753">
    <property type="protein sequence ID" value="AZE50016.1"/>
    <property type="molecule type" value="Genomic_DNA"/>
</dbReference>
<sequence length="262" mass="28754">MDALAQWLPVIGLCMLRPLGVMLMVPLFNQATLGGTLVRNALVLMIALPLIPLHDTWPTLESARQNATAGRYLMLICGELSIGLMMGFCAAIPFWAMDMAGFLIDTLRGASMASVLNPLLGQQSSLFGILFTQVFGVLFLVTGGFNQLIAGIYHSYSVLPPGEVFHFGPGFLAFLSRQWQLAYELCLRFSMPAIVAILLVDMALGLVNRSAQQLNVFFLSMPIKSAFALLMLVMSLGFAFKAPLEQSGQWVRHVLTLMDHLR</sequence>
<dbReference type="Pfam" id="PF01311">
    <property type="entry name" value="Bac_export_1"/>
    <property type="match status" value="1"/>
</dbReference>
<feature type="transmembrane region" description="Helical" evidence="7">
    <location>
        <begin position="216"/>
        <end position="240"/>
    </location>
</feature>
<dbReference type="PRINTS" id="PR00953">
    <property type="entry name" value="TYPE3IMRPROT"/>
</dbReference>
<proteinExistence type="inferred from homology"/>
<dbReference type="NCBIfam" id="TIGR01401">
    <property type="entry name" value="fliR_like_III"/>
    <property type="match status" value="1"/>
</dbReference>
<evidence type="ECO:0000256" key="2">
    <source>
        <dbReference type="ARBA" id="ARBA00009772"/>
    </source>
</evidence>
<feature type="transmembrane region" description="Helical" evidence="7">
    <location>
        <begin position="185"/>
        <end position="204"/>
    </location>
</feature>